<keyword evidence="3" id="KW-1185">Reference proteome</keyword>
<dbReference type="STRING" id="411467.BACCAP_01411"/>
<proteinExistence type="predicted"/>
<reference evidence="2 3" key="2">
    <citation type="submission" date="2007-06" db="EMBL/GenBank/DDBJ databases">
        <title>Draft genome sequence of Pseudoflavonifractor capillosus ATCC 29799.</title>
        <authorList>
            <person name="Sudarsanam P."/>
            <person name="Ley R."/>
            <person name="Guruge J."/>
            <person name="Turnbaugh P.J."/>
            <person name="Mahowald M."/>
            <person name="Liep D."/>
            <person name="Gordon J."/>
        </authorList>
    </citation>
    <scope>NUCLEOTIDE SEQUENCE [LARGE SCALE GENOMIC DNA]</scope>
    <source>
        <strain evidence="2 3">ATCC 29799</strain>
    </source>
</reference>
<evidence type="ECO:0000256" key="1">
    <source>
        <dbReference type="SAM" id="Phobius"/>
    </source>
</evidence>
<accession>A6NT82</accession>
<dbReference type="Proteomes" id="UP000003639">
    <property type="component" value="Unassembled WGS sequence"/>
</dbReference>
<keyword evidence="1" id="KW-0472">Membrane</keyword>
<feature type="transmembrane region" description="Helical" evidence="1">
    <location>
        <begin position="48"/>
        <end position="71"/>
    </location>
</feature>
<evidence type="ECO:0000313" key="2">
    <source>
        <dbReference type="EMBL" id="EDN00645.1"/>
    </source>
</evidence>
<gene>
    <name evidence="2" type="ORF">BACCAP_01411</name>
</gene>
<protein>
    <submittedName>
        <fullName evidence="2">Uncharacterized protein</fullName>
    </submittedName>
</protein>
<name>A6NT82_9FIRM</name>
<evidence type="ECO:0000313" key="3">
    <source>
        <dbReference type="Proteomes" id="UP000003639"/>
    </source>
</evidence>
<reference evidence="2 3" key="1">
    <citation type="submission" date="2007-04" db="EMBL/GenBank/DDBJ databases">
        <authorList>
            <person name="Fulton L."/>
            <person name="Clifton S."/>
            <person name="Fulton B."/>
            <person name="Xu J."/>
            <person name="Minx P."/>
            <person name="Pepin K.H."/>
            <person name="Johnson M."/>
            <person name="Thiruvilangam P."/>
            <person name="Bhonagiri V."/>
            <person name="Nash W.E."/>
            <person name="Mardis E.R."/>
            <person name="Wilson R.K."/>
        </authorList>
    </citation>
    <scope>NUCLEOTIDE SEQUENCE [LARGE SCALE GENOMIC DNA]</scope>
    <source>
        <strain evidence="2 3">ATCC 29799</strain>
    </source>
</reference>
<dbReference type="EMBL" id="AAXG02000010">
    <property type="protein sequence ID" value="EDN00645.1"/>
    <property type="molecule type" value="Genomic_DNA"/>
</dbReference>
<organism evidence="2 3">
    <name type="scientific">Pseudoflavonifractor capillosus ATCC 29799</name>
    <dbReference type="NCBI Taxonomy" id="411467"/>
    <lineage>
        <taxon>Bacteria</taxon>
        <taxon>Bacillati</taxon>
        <taxon>Bacillota</taxon>
        <taxon>Clostridia</taxon>
        <taxon>Eubacteriales</taxon>
        <taxon>Oscillospiraceae</taxon>
        <taxon>Pseudoflavonifractor</taxon>
    </lineage>
</organism>
<keyword evidence="1" id="KW-1133">Transmembrane helix</keyword>
<sequence length="73" mass="8515">MPMKITSEFWQELKARQRDRKVTITRILGVISPTLVIIASLRNLNLNFTFWSFMIVASICLILINLVLLILKR</sequence>
<keyword evidence="1" id="KW-0812">Transmembrane</keyword>
<dbReference type="AlphaFoldDB" id="A6NT82"/>
<comment type="caution">
    <text evidence="2">The sequence shown here is derived from an EMBL/GenBank/DDBJ whole genome shotgun (WGS) entry which is preliminary data.</text>
</comment>
<feature type="transmembrane region" description="Helical" evidence="1">
    <location>
        <begin position="23"/>
        <end position="42"/>
    </location>
</feature>
<dbReference type="RefSeq" id="WP_006571959.1">
    <property type="nucleotide sequence ID" value="NZ_AAXG02000010.1"/>
</dbReference>